<accession>A0AAE9L549</accession>
<evidence type="ECO:0000256" key="6">
    <source>
        <dbReference type="SAM" id="Phobius"/>
    </source>
</evidence>
<evidence type="ECO:0000256" key="3">
    <source>
        <dbReference type="ARBA" id="ARBA00022692"/>
    </source>
</evidence>
<protein>
    <submittedName>
        <fullName evidence="8">Lysylphosphatidylglycerol synthase domain-containing protein</fullName>
    </submittedName>
    <submittedName>
        <fullName evidence="7">UPF0104 family protein</fullName>
    </submittedName>
</protein>
<evidence type="ECO:0000256" key="4">
    <source>
        <dbReference type="ARBA" id="ARBA00022989"/>
    </source>
</evidence>
<dbReference type="InterPro" id="IPR022791">
    <property type="entry name" value="L-PG_synthase/AglD"/>
</dbReference>
<keyword evidence="3 6" id="KW-0812">Transmembrane</keyword>
<feature type="transmembrane region" description="Helical" evidence="6">
    <location>
        <begin position="244"/>
        <end position="270"/>
    </location>
</feature>
<feature type="transmembrane region" description="Helical" evidence="6">
    <location>
        <begin position="20"/>
        <end position="36"/>
    </location>
</feature>
<dbReference type="PANTHER" id="PTHR39087:SF2">
    <property type="entry name" value="UPF0104 MEMBRANE PROTEIN MJ1595"/>
    <property type="match status" value="1"/>
</dbReference>
<keyword evidence="9" id="KW-1185">Reference proteome</keyword>
<evidence type="ECO:0000313" key="7">
    <source>
        <dbReference type="EMBL" id="TSP11802.1"/>
    </source>
</evidence>
<reference evidence="8" key="2">
    <citation type="journal article" date="2022" name="Microbiol. Resour. Announc.">
        <title>Genome Sequence of Cupriavidus campinensis Strain G5, a Member of a Bacterial Consortium Capable of Polyethylene Degradation.</title>
        <authorList>
            <person name="Schneider B."/>
            <person name="Pfeiffer F."/>
            <person name="Dyall-Smith M."/>
            <person name="Kunte H.J."/>
        </authorList>
    </citation>
    <scope>NUCLEOTIDE SEQUENCE</scope>
    <source>
        <strain evidence="8">G5</strain>
    </source>
</reference>
<proteinExistence type="predicted"/>
<evidence type="ECO:0000313" key="10">
    <source>
        <dbReference type="Proteomes" id="UP001056132"/>
    </source>
</evidence>
<dbReference type="EMBL" id="CP097331">
    <property type="protein sequence ID" value="URF07573.1"/>
    <property type="molecule type" value="Genomic_DNA"/>
</dbReference>
<dbReference type="KEGG" id="ccam:M5D45_20470"/>
<feature type="transmembrane region" description="Helical" evidence="6">
    <location>
        <begin position="290"/>
        <end position="307"/>
    </location>
</feature>
<keyword evidence="5 6" id="KW-0472">Membrane</keyword>
<dbReference type="Proteomes" id="UP001056132">
    <property type="component" value="Chromosome 2"/>
</dbReference>
<keyword evidence="2" id="KW-1003">Cell membrane</keyword>
<sequence>MTMIAKARRRIPWKAVKRVAGVAFVVLVVVLIFRALGGIDWAKVWQGLKGYDARTLLPAAGLACLSFLLHASFDLLGRHYTRHHLSTLRVMLTAFIAYIFNLNIGAVVGGLGVRLRLYSKAEVSGSQVAGVYTIAIVTNWTGYMLIAGIVFSLYPPALPPAWGISELALRGLGVLMFLAGLAYWLACAKATRRRIKIRGHVFSLPSLRFALLQSALSITNWITLAAIINLLLPKEVNLPAVLSVLLIGSVAGALAHIPAGLGVLETVFVLLLGNQVPQHTLLAALIVYRALYYLIPMVFASALYAWMEMRTGPPQPRTDSA</sequence>
<organism evidence="8 10">
    <name type="scientific">Cupriavidus campinensis</name>
    <dbReference type="NCBI Taxonomy" id="151783"/>
    <lineage>
        <taxon>Bacteria</taxon>
        <taxon>Pseudomonadati</taxon>
        <taxon>Pseudomonadota</taxon>
        <taxon>Betaproteobacteria</taxon>
        <taxon>Burkholderiales</taxon>
        <taxon>Burkholderiaceae</taxon>
        <taxon>Cupriavidus</taxon>
    </lineage>
</organism>
<reference evidence="8" key="3">
    <citation type="submission" date="2022-05" db="EMBL/GenBank/DDBJ databases">
        <authorList>
            <person name="Kunte H.-J."/>
        </authorList>
    </citation>
    <scope>NUCLEOTIDE SEQUENCE</scope>
    <source>
        <strain evidence="8">G5</strain>
    </source>
</reference>
<dbReference type="EMBL" id="VCIZ01000008">
    <property type="protein sequence ID" value="TSP11802.1"/>
    <property type="molecule type" value="Genomic_DNA"/>
</dbReference>
<evidence type="ECO:0000313" key="8">
    <source>
        <dbReference type="EMBL" id="URF07573.1"/>
    </source>
</evidence>
<reference evidence="7 9" key="1">
    <citation type="submission" date="2019-05" db="EMBL/GenBank/DDBJ databases">
        <title>Whole genome sequence analysis of Cupriavidus campinensis S14E4C strain.</title>
        <authorList>
            <person name="Abbaszade G."/>
            <person name="Szabo A."/>
            <person name="Toumi M."/>
            <person name="Toth E."/>
        </authorList>
    </citation>
    <scope>NUCLEOTIDE SEQUENCE [LARGE SCALE GENOMIC DNA]</scope>
    <source>
        <strain evidence="7 9">S14E4C</strain>
    </source>
</reference>
<feature type="transmembrane region" description="Helical" evidence="6">
    <location>
        <begin position="88"/>
        <end position="111"/>
    </location>
</feature>
<dbReference type="RefSeq" id="WP_144198424.1">
    <property type="nucleotide sequence ID" value="NZ_CAJPVH010000020.1"/>
</dbReference>
<gene>
    <name evidence="7" type="ORF">FGG12_14775</name>
    <name evidence="8" type="ORF">M5D45_20470</name>
</gene>
<evidence type="ECO:0000256" key="1">
    <source>
        <dbReference type="ARBA" id="ARBA00004651"/>
    </source>
</evidence>
<dbReference type="PANTHER" id="PTHR39087">
    <property type="entry name" value="UPF0104 MEMBRANE PROTEIN MJ1595"/>
    <property type="match status" value="1"/>
</dbReference>
<evidence type="ECO:0000256" key="2">
    <source>
        <dbReference type="ARBA" id="ARBA00022475"/>
    </source>
</evidence>
<feature type="transmembrane region" description="Helical" evidence="6">
    <location>
        <begin position="131"/>
        <end position="155"/>
    </location>
</feature>
<dbReference type="Pfam" id="PF03706">
    <property type="entry name" value="LPG_synthase_TM"/>
    <property type="match status" value="1"/>
</dbReference>
<comment type="subcellular location">
    <subcellularLocation>
        <location evidence="1">Cell membrane</location>
        <topology evidence="1">Multi-pass membrane protein</topology>
    </subcellularLocation>
</comment>
<dbReference type="Proteomes" id="UP000318943">
    <property type="component" value="Unassembled WGS sequence"/>
</dbReference>
<keyword evidence="4 6" id="KW-1133">Transmembrane helix</keyword>
<name>A0AAE9L549_9BURK</name>
<evidence type="ECO:0000313" key="9">
    <source>
        <dbReference type="Proteomes" id="UP000318943"/>
    </source>
</evidence>
<evidence type="ECO:0000256" key="5">
    <source>
        <dbReference type="ARBA" id="ARBA00023136"/>
    </source>
</evidence>
<dbReference type="AlphaFoldDB" id="A0AAE9L549"/>
<feature type="transmembrane region" description="Helical" evidence="6">
    <location>
        <begin position="206"/>
        <end position="232"/>
    </location>
</feature>
<feature type="transmembrane region" description="Helical" evidence="6">
    <location>
        <begin position="167"/>
        <end position="186"/>
    </location>
</feature>
<dbReference type="GO" id="GO:0005886">
    <property type="term" value="C:plasma membrane"/>
    <property type="evidence" value="ECO:0007669"/>
    <property type="project" value="UniProtKB-SubCell"/>
</dbReference>